<dbReference type="RefSeq" id="WP_066858651.1">
    <property type="nucleotide sequence ID" value="NZ_JXMS01000039.1"/>
</dbReference>
<evidence type="ECO:0000313" key="2">
    <source>
        <dbReference type="EMBL" id="OBQ45823.1"/>
    </source>
</evidence>
<dbReference type="OrthoDB" id="6189447at2"/>
<protein>
    <submittedName>
        <fullName evidence="2">Uncharacterized protein</fullName>
    </submittedName>
</protein>
<dbReference type="PATRIC" id="fig|1560234.3.peg.2473"/>
<organism evidence="2 3">
    <name type="scientific">Halodesulfovibrio spirochaetisodalis</name>
    <dbReference type="NCBI Taxonomy" id="1560234"/>
    <lineage>
        <taxon>Bacteria</taxon>
        <taxon>Pseudomonadati</taxon>
        <taxon>Thermodesulfobacteriota</taxon>
        <taxon>Desulfovibrionia</taxon>
        <taxon>Desulfovibrionales</taxon>
        <taxon>Desulfovibrionaceae</taxon>
        <taxon>Halodesulfovibrio</taxon>
    </lineage>
</organism>
<sequence>MKGVSNSVRITGPSVGESPKEISKKAPVKGALNGRTLAGGKDRAGKPLWVPPRSKSEKTLEQVAVWNTPSKSEREITANNTGNIRPASMPSLLAKDAENDGWMSDSDFKKAKAFVQHINVKYGEQVAKVVARNILETADDKKFTPSRAERMEGAAGLLHSRIQKEKNEFVASKREQIKTFYEQHGIDTSNKNVSLYAERAVEKAVFADKPLSGNRRKVINDQLRALLAGSTGNPLASSRHQGAPPLLNGPMASGEVSMEDSAQFAEMVQRYASRLCSKISDSSDKPSCKNALEALVWKCDELRSGISRSNGSSEWADIRADLDSLLSMKGPEVTEYQRETLSVLRARVNEKALVSVCEDFKSTLREQLKGLDDNGAVKKAHVGFALGVSGGFADLLEFGGAELRVGYDVSFSNDGYGINEEKGASGGLILYAGDKKLARAVADSKAVQSTVRTYANVDELIDFHANDLYAVLLPLSLGNHKGTQLVQEHQKGMAARAADRDVVYDRLAQQGILTSRTTLSSAEFSKKMPAESHVRMYVDTLAVAGNKTTDSVSHVTVKLPRALQAHVKSHPETIQQAKESYFITEGESDVYGSVRDKVNDYLTHFKEMDSMLGQQTNAHVQNYLELTRAELQQDVAYFCSNIAESELAALEMYTHVVNLQDSELTQSKDASVQDGLRELKHSMEQAKGASGRAEYMRAALFLSESLGQLQPLLDVNQGRDALHALESLRSKVINPGMFIPHSEKNNALLQHVDETNAKISMHKDEAVISIPKSTHSFTVASTRTMKEDLSPDRDGVTNQIEVTVPFGSIRESFVTALDTQFLAKHGISISELAQEMGVATVGGKPVQAEDIAIHLANLAEQAGDLKSKEKVRFDLNLINQNDKWRMGYLGVMQDTDYHAEPSKGISVGPGISVKPKLELGVAGSSQKAIQLGTETLHYIKSRYTSFKNMDKADSRWKEFTTRHETEFKRLLLGMKEPDSQVRTEAAEMLDKAKSLGILAEKGLSRTRFLQRLDNSARTFSASGSDKDFQHALRNVSELLAVNSEVYAHEMNELINAQINNPAEIHR</sequence>
<feature type="region of interest" description="Disordered" evidence="1">
    <location>
        <begin position="230"/>
        <end position="254"/>
    </location>
</feature>
<feature type="region of interest" description="Disordered" evidence="1">
    <location>
        <begin position="1"/>
        <end position="56"/>
    </location>
</feature>
<gene>
    <name evidence="2" type="ORF">SP90_15880</name>
</gene>
<dbReference type="EMBL" id="JXMS01000039">
    <property type="protein sequence ID" value="OBQ45823.1"/>
    <property type="molecule type" value="Genomic_DNA"/>
</dbReference>
<feature type="compositionally biased region" description="Polar residues" evidence="1">
    <location>
        <begin position="230"/>
        <end position="240"/>
    </location>
</feature>
<dbReference type="AlphaFoldDB" id="A0A1B7X8W9"/>
<evidence type="ECO:0000256" key="1">
    <source>
        <dbReference type="SAM" id="MobiDB-lite"/>
    </source>
</evidence>
<comment type="caution">
    <text evidence="2">The sequence shown here is derived from an EMBL/GenBank/DDBJ whole genome shotgun (WGS) entry which is preliminary data.</text>
</comment>
<reference evidence="2 3" key="1">
    <citation type="submission" date="2015-01" db="EMBL/GenBank/DDBJ databases">
        <title>Desulfovibrio sp. JC271 draft genome sequence.</title>
        <authorList>
            <person name="Shivani Y."/>
            <person name="Subhash Y."/>
            <person name="Sasikala C."/>
            <person name="Ramana C.V."/>
        </authorList>
    </citation>
    <scope>NUCLEOTIDE SEQUENCE [LARGE SCALE GENOMIC DNA]</scope>
    <source>
        <strain evidence="2 3">JC271</strain>
    </source>
</reference>
<evidence type="ECO:0000313" key="3">
    <source>
        <dbReference type="Proteomes" id="UP000091979"/>
    </source>
</evidence>
<keyword evidence="3" id="KW-1185">Reference proteome</keyword>
<accession>A0A1B7X8W9</accession>
<name>A0A1B7X8W9_9BACT</name>
<proteinExistence type="predicted"/>
<dbReference type="Proteomes" id="UP000091979">
    <property type="component" value="Unassembled WGS sequence"/>
</dbReference>